<feature type="transmembrane region" description="Helical" evidence="8">
    <location>
        <begin position="152"/>
        <end position="168"/>
    </location>
</feature>
<feature type="transmembrane region" description="Helical" evidence="8">
    <location>
        <begin position="325"/>
        <end position="343"/>
    </location>
</feature>
<dbReference type="Gene3D" id="1.20.1250.20">
    <property type="entry name" value="MFS general substrate transporter like domains"/>
    <property type="match status" value="1"/>
</dbReference>
<feature type="transmembrane region" description="Helical" evidence="8">
    <location>
        <begin position="226"/>
        <end position="247"/>
    </location>
</feature>
<comment type="similarity">
    <text evidence="2">Belongs to the major facilitator superfamily. Proton-dependent oligopeptide transporter (POT/PTR) (TC 2.A.17) family.</text>
</comment>
<keyword evidence="4" id="KW-0597">Phosphoprotein</keyword>
<dbReference type="PROSITE" id="PS01022">
    <property type="entry name" value="PTR2_1"/>
    <property type="match status" value="1"/>
</dbReference>
<dbReference type="GO" id="GO:0071916">
    <property type="term" value="F:dipeptide transmembrane transporter activity"/>
    <property type="evidence" value="ECO:0007669"/>
    <property type="project" value="InterPro"/>
</dbReference>
<comment type="caution">
    <text evidence="9">The sequence shown here is derived from an EMBL/GenBank/DDBJ whole genome shotgun (WGS) entry which is preliminary data.</text>
</comment>
<comment type="subcellular location">
    <subcellularLocation>
        <location evidence="1">Membrane</location>
        <topology evidence="1">Multi-pass membrane protein</topology>
    </subcellularLocation>
</comment>
<accession>A0A835RL91</accession>
<evidence type="ECO:0008006" key="11">
    <source>
        <dbReference type="Google" id="ProtNLM"/>
    </source>
</evidence>
<keyword evidence="3" id="KW-0813">Transport</keyword>
<dbReference type="InterPro" id="IPR036259">
    <property type="entry name" value="MFS_trans_sf"/>
</dbReference>
<feature type="transmembrane region" description="Helical" evidence="8">
    <location>
        <begin position="484"/>
        <end position="508"/>
    </location>
</feature>
<evidence type="ECO:0000313" key="10">
    <source>
        <dbReference type="Proteomes" id="UP000636800"/>
    </source>
</evidence>
<dbReference type="InterPro" id="IPR044739">
    <property type="entry name" value="NRT1/PTR"/>
</dbReference>
<dbReference type="AlphaFoldDB" id="A0A835RL91"/>
<dbReference type="Proteomes" id="UP000636800">
    <property type="component" value="Chromosome 3"/>
</dbReference>
<feature type="transmembrane region" description="Helical" evidence="8">
    <location>
        <begin position="401"/>
        <end position="421"/>
    </location>
</feature>
<name>A0A835RL91_VANPL</name>
<evidence type="ECO:0000256" key="2">
    <source>
        <dbReference type="ARBA" id="ARBA00005982"/>
    </source>
</evidence>
<dbReference type="EMBL" id="JADCNL010000003">
    <property type="protein sequence ID" value="KAG0488037.1"/>
    <property type="molecule type" value="Genomic_DNA"/>
</dbReference>
<dbReference type="OrthoDB" id="1302636at2759"/>
<evidence type="ECO:0000256" key="1">
    <source>
        <dbReference type="ARBA" id="ARBA00004141"/>
    </source>
</evidence>
<feature type="transmembrane region" description="Helical" evidence="8">
    <location>
        <begin position="528"/>
        <end position="547"/>
    </location>
</feature>
<evidence type="ECO:0000256" key="4">
    <source>
        <dbReference type="ARBA" id="ARBA00022553"/>
    </source>
</evidence>
<dbReference type="FunFam" id="1.20.1250.20:FF:000147">
    <property type="entry name" value="Protein NRT1/ PTR family 5.10"/>
    <property type="match status" value="1"/>
</dbReference>
<keyword evidence="5 8" id="KW-0812">Transmembrane</keyword>
<feature type="transmembrane region" description="Helical" evidence="8">
    <location>
        <begin position="112"/>
        <end position="132"/>
    </location>
</feature>
<dbReference type="Pfam" id="PF00854">
    <property type="entry name" value="PTR2"/>
    <property type="match status" value="1"/>
</dbReference>
<evidence type="ECO:0000256" key="8">
    <source>
        <dbReference type="SAM" id="Phobius"/>
    </source>
</evidence>
<dbReference type="PANTHER" id="PTHR11654">
    <property type="entry name" value="OLIGOPEPTIDE TRANSPORTER-RELATED"/>
    <property type="match status" value="1"/>
</dbReference>
<dbReference type="GO" id="GO:0009705">
    <property type="term" value="C:plant-type vacuole membrane"/>
    <property type="evidence" value="ECO:0007669"/>
    <property type="project" value="UniProtKB-ARBA"/>
</dbReference>
<evidence type="ECO:0000313" key="9">
    <source>
        <dbReference type="EMBL" id="KAG0488037.1"/>
    </source>
</evidence>
<reference evidence="9 10" key="1">
    <citation type="journal article" date="2020" name="Nat. Food">
        <title>A phased Vanilla planifolia genome enables genetic improvement of flavour and production.</title>
        <authorList>
            <person name="Hasing T."/>
            <person name="Tang H."/>
            <person name="Brym M."/>
            <person name="Khazi F."/>
            <person name="Huang T."/>
            <person name="Chambers A.H."/>
        </authorList>
    </citation>
    <scope>NUCLEOTIDE SEQUENCE [LARGE SCALE GENOMIC DNA]</scope>
    <source>
        <tissue evidence="9">Leaf</tissue>
    </source>
</reference>
<dbReference type="SUPFAM" id="SSF103473">
    <property type="entry name" value="MFS general substrate transporter"/>
    <property type="match status" value="1"/>
</dbReference>
<feature type="transmembrane region" description="Helical" evidence="8">
    <location>
        <begin position="363"/>
        <end position="380"/>
    </location>
</feature>
<organism evidence="9 10">
    <name type="scientific">Vanilla planifolia</name>
    <name type="common">Vanilla</name>
    <dbReference type="NCBI Taxonomy" id="51239"/>
    <lineage>
        <taxon>Eukaryota</taxon>
        <taxon>Viridiplantae</taxon>
        <taxon>Streptophyta</taxon>
        <taxon>Embryophyta</taxon>
        <taxon>Tracheophyta</taxon>
        <taxon>Spermatophyta</taxon>
        <taxon>Magnoliopsida</taxon>
        <taxon>Liliopsida</taxon>
        <taxon>Asparagales</taxon>
        <taxon>Orchidaceae</taxon>
        <taxon>Vanilloideae</taxon>
        <taxon>Vanilleae</taxon>
        <taxon>Vanilla</taxon>
    </lineage>
</organism>
<evidence type="ECO:0000256" key="3">
    <source>
        <dbReference type="ARBA" id="ARBA00022448"/>
    </source>
</evidence>
<dbReference type="GO" id="GO:0042937">
    <property type="term" value="F:tripeptide transmembrane transporter activity"/>
    <property type="evidence" value="ECO:0007669"/>
    <property type="project" value="InterPro"/>
</dbReference>
<sequence length="560" mass="62482">MDASPLLPLPSSSSSSSHAPAMEGVVDYRGHPAIRPSTGRWTAALFIIGVEVAERFAYYGISFNLITYLTGPLRESTASAAAGVNAWSGVSSMLPLVGAFVADSYLGRYKTILFASLLYILGLCLLTLSSSLPSLRPPKCSMNDVKDCSPSQFQVGFFYFAIYLVAVAQGGHKPCTQAFGADQFDEKDPEESVSKSSFFNWWYCGLCFGTCVTLILLSYVQDYVSWTLGFGIPFTIMVLSLVVFLLGTKMYRFYQLQGESPFVRIGKTFAALVRNCLASSRVSRKNQITTTDEEAEVEHCKHEKGEMPTNIQIEEAKRVLQLVPIWLNCLIYGVVFAQSSTFFTKQGSTLDRRIASTIQVPPAALQSFISLSIVIFIPIYDRILVPVTRKFSKIPSGITQLQRIGTGMFLSIISMIIAALVEMKRLKTARDYGLIDQPKEAIPMSLWWLVPQYIIYGIADVFTMVGLQEFFYDQVPDELRSLGLALYLSIFGVGNFISSFLIAVINNYTSKSGESWFSNNLNRAHLDYFYWLLAGFSALELIIYLYFARSFVYKKRQSDA</sequence>
<dbReference type="GO" id="GO:0080054">
    <property type="term" value="F:low-affinity nitrate transmembrane transporter activity"/>
    <property type="evidence" value="ECO:0007669"/>
    <property type="project" value="UniProtKB-ARBA"/>
</dbReference>
<evidence type="ECO:0000256" key="7">
    <source>
        <dbReference type="ARBA" id="ARBA00023136"/>
    </source>
</evidence>
<gene>
    <name evidence="9" type="ORF">HPP92_006848</name>
</gene>
<proteinExistence type="inferred from homology"/>
<keyword evidence="6 8" id="KW-1133">Transmembrane helix</keyword>
<protein>
    <recommendedName>
        <fullName evidence="11">Protein NRT1/ PTR FAMILY 5.10-like</fullName>
    </recommendedName>
</protein>
<feature type="transmembrane region" description="Helical" evidence="8">
    <location>
        <begin position="453"/>
        <end position="472"/>
    </location>
</feature>
<dbReference type="InterPro" id="IPR018456">
    <property type="entry name" value="PTR2_symporter_CS"/>
</dbReference>
<dbReference type="InterPro" id="IPR000109">
    <property type="entry name" value="POT_fam"/>
</dbReference>
<feature type="transmembrane region" description="Helical" evidence="8">
    <location>
        <begin position="201"/>
        <end position="220"/>
    </location>
</feature>
<keyword evidence="10" id="KW-1185">Reference proteome</keyword>
<evidence type="ECO:0000256" key="6">
    <source>
        <dbReference type="ARBA" id="ARBA00022989"/>
    </source>
</evidence>
<keyword evidence="7 8" id="KW-0472">Membrane</keyword>
<dbReference type="CDD" id="cd17417">
    <property type="entry name" value="MFS_NPF5"/>
    <property type="match status" value="1"/>
</dbReference>
<evidence type="ECO:0000256" key="5">
    <source>
        <dbReference type="ARBA" id="ARBA00022692"/>
    </source>
</evidence>